<evidence type="ECO:0000256" key="4">
    <source>
        <dbReference type="ARBA" id="ARBA00023015"/>
    </source>
</evidence>
<sequence>MPPRRVTKTKTFAGCWTCRRRKVKCDNLRPRCRRCGEGDRCEGYNVDLYWVNNEESERPCAVRRKAMLIQDTNLPLRINLAQIDRMLEELEGLVDVVGSAIVGAFSVFAVEGEGSKGADDIVVDSVAEDGPEESDDVDSFGELDGASVVSLQPLDLNRAVVPAQSLPIYSDTTTAELMDNYIHVVADLLQPAHHTQNPYLSLYVPKAMEAAAAGLFIGVGGTPSQAGTALFHALLAVSAFHIHRHRPEQVRYSRQGRMHRLKAIECLQRSLAEPEISTECHTTMSAMLSMASIDLMEGSMTDFWIHLDGCEKLRTVMLRGNSDSGSDSHSSPRTEQLLTICSFMSTLSRSTDPFVPPKPWKDGPAASIEYLLETSPFRVDDHSLEFTYGITATLARYMDLTILLSRHLDYYDTRNLPVPSSLQKVVSDLRQPLETWTITTEPLASVSKADHETLSLVTCHILAFHASLVIYFHTRTRWVATSSYTSTSSPQSQPRDLHHYNRICVTNLLAAEALKSSCGTRIGWNAMAPIVWPGFIAACEADVHERPLWRTWWVGVQRYCIGSIASLWEVVEEVWREEREGGRGGHGDGPRWMSVLRRSGRRVMSGG</sequence>
<keyword evidence="5" id="KW-0238">DNA-binding</keyword>
<comment type="subcellular location">
    <subcellularLocation>
        <location evidence="1">Nucleus</location>
    </subcellularLocation>
</comment>
<accession>A0ABR4G2B3</accession>
<evidence type="ECO:0000256" key="1">
    <source>
        <dbReference type="ARBA" id="ARBA00004123"/>
    </source>
</evidence>
<dbReference type="PROSITE" id="PS50048">
    <property type="entry name" value="ZN2_CY6_FUNGAL_2"/>
    <property type="match status" value="1"/>
</dbReference>
<dbReference type="InterPro" id="IPR004035">
    <property type="entry name" value="Endouclease-III_FeS-bd_BS"/>
</dbReference>
<organism evidence="10 11">
    <name type="scientific">Aspergillus keveii</name>
    <dbReference type="NCBI Taxonomy" id="714993"/>
    <lineage>
        <taxon>Eukaryota</taxon>
        <taxon>Fungi</taxon>
        <taxon>Dikarya</taxon>
        <taxon>Ascomycota</taxon>
        <taxon>Pezizomycotina</taxon>
        <taxon>Eurotiomycetes</taxon>
        <taxon>Eurotiomycetidae</taxon>
        <taxon>Eurotiales</taxon>
        <taxon>Aspergillaceae</taxon>
        <taxon>Aspergillus</taxon>
        <taxon>Aspergillus subgen. Nidulantes</taxon>
    </lineage>
</organism>
<name>A0ABR4G2B3_9EURO</name>
<dbReference type="Pfam" id="PF00172">
    <property type="entry name" value="Zn_clus"/>
    <property type="match status" value="1"/>
</dbReference>
<dbReference type="SMART" id="SM00066">
    <property type="entry name" value="GAL4"/>
    <property type="match status" value="1"/>
</dbReference>
<keyword evidence="7" id="KW-0539">Nucleus</keyword>
<evidence type="ECO:0000256" key="7">
    <source>
        <dbReference type="ARBA" id="ARBA00023242"/>
    </source>
</evidence>
<keyword evidence="4" id="KW-0805">Transcription regulation</keyword>
<dbReference type="SUPFAM" id="SSF57701">
    <property type="entry name" value="Zn2/Cys6 DNA-binding domain"/>
    <property type="match status" value="1"/>
</dbReference>
<dbReference type="Gene3D" id="4.10.240.10">
    <property type="entry name" value="Zn(2)-C6 fungal-type DNA-binding domain"/>
    <property type="match status" value="1"/>
</dbReference>
<proteinExistence type="inferred from homology"/>
<feature type="domain" description="Zn(2)-C6 fungal-type" evidence="9">
    <location>
        <begin position="14"/>
        <end position="35"/>
    </location>
</feature>
<dbReference type="PANTHER" id="PTHR37534:SF49">
    <property type="entry name" value="LYSINE BIOSYNTHESIS REGULATORY PROTEIN LYS14"/>
    <property type="match status" value="1"/>
</dbReference>
<dbReference type="EMBL" id="JBFTWV010000061">
    <property type="protein sequence ID" value="KAL2793144.1"/>
    <property type="molecule type" value="Genomic_DNA"/>
</dbReference>
<evidence type="ECO:0000256" key="2">
    <source>
        <dbReference type="ARBA" id="ARBA00008343"/>
    </source>
</evidence>
<evidence type="ECO:0000256" key="3">
    <source>
        <dbReference type="ARBA" id="ARBA00022801"/>
    </source>
</evidence>
<dbReference type="PROSITE" id="PS00764">
    <property type="entry name" value="ENDONUCLEASE_III_1"/>
    <property type="match status" value="1"/>
</dbReference>
<dbReference type="InterPro" id="IPR001138">
    <property type="entry name" value="Zn2Cys6_DnaBD"/>
</dbReference>
<dbReference type="Pfam" id="PF11951">
    <property type="entry name" value="Fungal_trans_2"/>
    <property type="match status" value="1"/>
</dbReference>
<dbReference type="InterPro" id="IPR021858">
    <property type="entry name" value="Fun_TF"/>
</dbReference>
<comment type="similarity">
    <text evidence="2">Belongs to the Nth/MutY family.</text>
</comment>
<evidence type="ECO:0000256" key="5">
    <source>
        <dbReference type="ARBA" id="ARBA00023125"/>
    </source>
</evidence>
<dbReference type="PANTHER" id="PTHR37534">
    <property type="entry name" value="TRANSCRIPTIONAL ACTIVATOR PROTEIN UGA3"/>
    <property type="match status" value="1"/>
</dbReference>
<comment type="caution">
    <text evidence="10">The sequence shown here is derived from an EMBL/GenBank/DDBJ whole genome shotgun (WGS) entry which is preliminary data.</text>
</comment>
<gene>
    <name evidence="10" type="ORF">BJX66DRAFT_326203</name>
</gene>
<evidence type="ECO:0000256" key="8">
    <source>
        <dbReference type="ARBA" id="ARBA00023295"/>
    </source>
</evidence>
<dbReference type="InterPro" id="IPR036864">
    <property type="entry name" value="Zn2-C6_fun-type_DNA-bd_sf"/>
</dbReference>
<keyword evidence="6" id="KW-0804">Transcription</keyword>
<keyword evidence="8" id="KW-0326">Glycosidase</keyword>
<dbReference type="Proteomes" id="UP001610563">
    <property type="component" value="Unassembled WGS sequence"/>
</dbReference>
<dbReference type="CDD" id="cd00067">
    <property type="entry name" value="GAL4"/>
    <property type="match status" value="1"/>
</dbReference>
<keyword evidence="11" id="KW-1185">Reference proteome</keyword>
<keyword evidence="3" id="KW-0378">Hydrolase</keyword>
<evidence type="ECO:0000313" key="10">
    <source>
        <dbReference type="EMBL" id="KAL2793144.1"/>
    </source>
</evidence>
<protein>
    <submittedName>
        <fullName evidence="10">Fungal-specific transcription factor domain-containing protein</fullName>
    </submittedName>
</protein>
<evidence type="ECO:0000256" key="6">
    <source>
        <dbReference type="ARBA" id="ARBA00023163"/>
    </source>
</evidence>
<evidence type="ECO:0000259" key="9">
    <source>
        <dbReference type="PROSITE" id="PS50048"/>
    </source>
</evidence>
<evidence type="ECO:0000313" key="11">
    <source>
        <dbReference type="Proteomes" id="UP001610563"/>
    </source>
</evidence>
<dbReference type="CDD" id="cd12148">
    <property type="entry name" value="fungal_TF_MHR"/>
    <property type="match status" value="1"/>
</dbReference>
<reference evidence="10 11" key="1">
    <citation type="submission" date="2024-07" db="EMBL/GenBank/DDBJ databases">
        <title>Section-level genome sequencing and comparative genomics of Aspergillus sections Usti and Cavernicolus.</title>
        <authorList>
            <consortium name="Lawrence Berkeley National Laboratory"/>
            <person name="Nybo J.L."/>
            <person name="Vesth T.C."/>
            <person name="Theobald S."/>
            <person name="Frisvad J.C."/>
            <person name="Larsen T.O."/>
            <person name="Kjaerboelling I."/>
            <person name="Rothschild-Mancinelli K."/>
            <person name="Lyhne E.K."/>
            <person name="Kogle M.E."/>
            <person name="Barry K."/>
            <person name="Clum A."/>
            <person name="Na H."/>
            <person name="Ledsgaard L."/>
            <person name="Lin J."/>
            <person name="Lipzen A."/>
            <person name="Kuo A."/>
            <person name="Riley R."/>
            <person name="Mondo S."/>
            <person name="Labutti K."/>
            <person name="Haridas S."/>
            <person name="Pangalinan J."/>
            <person name="Salamov A.A."/>
            <person name="Simmons B.A."/>
            <person name="Magnuson J.K."/>
            <person name="Chen J."/>
            <person name="Drula E."/>
            <person name="Henrissat B."/>
            <person name="Wiebenga A."/>
            <person name="Lubbers R.J."/>
            <person name="Gomes A.C."/>
            <person name="Makela M.R."/>
            <person name="Stajich J."/>
            <person name="Grigoriev I.V."/>
            <person name="Mortensen U.H."/>
            <person name="De Vries R.P."/>
            <person name="Baker S.E."/>
            <person name="Andersen M.R."/>
        </authorList>
    </citation>
    <scope>NUCLEOTIDE SEQUENCE [LARGE SCALE GENOMIC DNA]</scope>
    <source>
        <strain evidence="10 11">CBS 209.92</strain>
    </source>
</reference>